<feature type="region of interest" description="Disordered" evidence="1">
    <location>
        <begin position="751"/>
        <end position="912"/>
    </location>
</feature>
<dbReference type="GeneID" id="36570805"/>
<feature type="compositionally biased region" description="Pro residues" evidence="1">
    <location>
        <begin position="761"/>
        <end position="773"/>
    </location>
</feature>
<dbReference type="Pfam" id="PF26013">
    <property type="entry name" value="DUF8004"/>
    <property type="match status" value="1"/>
</dbReference>
<feature type="region of interest" description="Disordered" evidence="1">
    <location>
        <begin position="112"/>
        <end position="131"/>
    </location>
</feature>
<evidence type="ECO:0000256" key="1">
    <source>
        <dbReference type="SAM" id="MobiDB-lite"/>
    </source>
</evidence>
<protein>
    <recommendedName>
        <fullName evidence="2">DUF8004 domain-containing protein</fullName>
    </recommendedName>
</protein>
<dbReference type="PANTHER" id="PTHR39601:SF2">
    <property type="entry name" value="CHORIOGENIN HMINOR"/>
    <property type="match status" value="1"/>
</dbReference>
<gene>
    <name evidence="3" type="ORF">M430DRAFT_141662</name>
</gene>
<dbReference type="PANTHER" id="PTHR39601">
    <property type="entry name" value="CHORIOGENIN HMINOR"/>
    <property type="match status" value="1"/>
</dbReference>
<feature type="compositionally biased region" description="Basic and acidic residues" evidence="1">
    <location>
        <begin position="798"/>
        <end position="807"/>
    </location>
</feature>
<dbReference type="STRING" id="857342.A0A2T3B0T7"/>
<dbReference type="InterPro" id="IPR058317">
    <property type="entry name" value="DUF8004"/>
</dbReference>
<feature type="domain" description="DUF8004" evidence="2">
    <location>
        <begin position="337"/>
        <end position="430"/>
    </location>
</feature>
<proteinExistence type="predicted"/>
<dbReference type="OrthoDB" id="5300331at2759"/>
<sequence>MAVNKNDSNHEQGARKPPPELLREVSPNLAPPGPPPPASAGAAPLLPPLKISKILRKSQSSNSLLARARPTSPATSAFPGHGRVVSSAVDSRPAASYLGADTFDNLVKKRRSWMPGSRSASRHASRDFDPPKNAVAWVDTGKDKLDYSLGFLQNGERVPELWDERADVLVYLFPRATGRAPSFKIPSLVLASSRQFTYMMYGDRYTNGSERSPTLDGRGTLVAEDATPRSPSLYAPGTPTDTSNSNESVTFFGDLTKEYYHLYVPTSATVVDPNLSPQDVQSLVDIRNLFAFLVGKPLVATRACPSLLKIFLAISALLKKFEFTNFGGSTYGEAAAASFSFFVDDLKLADVRDNREKTVEAIILGEAMRSSELYTEAYTHAIGNYPLVKSVDPGLFGQVSKITRTRLERAYIDLKARQASAHMRLANFEFPSLFSGIAASTSSEESKYVRFKKWKSEYFSMRKRMLSYYKDLHGQWPPKSSSRKNPSVEGGLSRLVLKGLYADMCDLYDLLVDRESLTTRSMGSATNADSDGKTSDNPDILAIDPSSAALRTLLAEFDRASPPVVPPIPFDLPKIPTMTAVDPKYPTLGPKDQHQLSTRKLKRDETARILTQSHNTGDGADSTTPFLKMYKEFEEKESHNRNCLELTDVRYGHWIFLYSVIQSLPLLTMDAPGLQYTDGVEYFLCEPSLRTLPWIEEGPSIENAWYVNKVSGQTVSMPQFAVDHGVEGTFRRSHCWAMAEKWLQSSDLSINIPESGEDQIPPEPLSPLAPPPGFGEGEFGPRPISRAGSADGNLPLRTRGDASDERRSRSRMSQRNSIAFLERLPNPAGFDPSRRVSRTMTPDGARSLVGSRTSSPIGMAIGGEGRRGSSNLSVPPTPRPGTAGGGARTFDEILQDVPQKEPKTDKKKKWSK</sequence>
<feature type="region of interest" description="Disordered" evidence="1">
    <location>
        <begin position="209"/>
        <end position="246"/>
    </location>
</feature>
<feature type="region of interest" description="Disordered" evidence="1">
    <location>
        <begin position="1"/>
        <end position="45"/>
    </location>
</feature>
<organism evidence="3 4">
    <name type="scientific">Amorphotheca resinae ATCC 22711</name>
    <dbReference type="NCBI Taxonomy" id="857342"/>
    <lineage>
        <taxon>Eukaryota</taxon>
        <taxon>Fungi</taxon>
        <taxon>Dikarya</taxon>
        <taxon>Ascomycota</taxon>
        <taxon>Pezizomycotina</taxon>
        <taxon>Leotiomycetes</taxon>
        <taxon>Helotiales</taxon>
        <taxon>Amorphothecaceae</taxon>
        <taxon>Amorphotheca</taxon>
    </lineage>
</organism>
<name>A0A2T3B0T7_AMORE</name>
<feature type="compositionally biased region" description="Pro residues" evidence="1">
    <location>
        <begin position="29"/>
        <end position="38"/>
    </location>
</feature>
<dbReference type="RefSeq" id="XP_024720522.1">
    <property type="nucleotide sequence ID" value="XM_024862724.1"/>
</dbReference>
<reference evidence="3 4" key="1">
    <citation type="journal article" date="2018" name="New Phytol.">
        <title>Comparative genomics and transcriptomics depict ericoid mycorrhizal fungi as versatile saprotrophs and plant mutualists.</title>
        <authorList>
            <person name="Martino E."/>
            <person name="Morin E."/>
            <person name="Grelet G.A."/>
            <person name="Kuo A."/>
            <person name="Kohler A."/>
            <person name="Daghino S."/>
            <person name="Barry K.W."/>
            <person name="Cichocki N."/>
            <person name="Clum A."/>
            <person name="Dockter R.B."/>
            <person name="Hainaut M."/>
            <person name="Kuo R.C."/>
            <person name="LaButti K."/>
            <person name="Lindahl B.D."/>
            <person name="Lindquist E.A."/>
            <person name="Lipzen A."/>
            <person name="Khouja H.R."/>
            <person name="Magnuson J."/>
            <person name="Murat C."/>
            <person name="Ohm R.A."/>
            <person name="Singer S.W."/>
            <person name="Spatafora J.W."/>
            <person name="Wang M."/>
            <person name="Veneault-Fourrey C."/>
            <person name="Henrissat B."/>
            <person name="Grigoriev I.V."/>
            <person name="Martin F.M."/>
            <person name="Perotto S."/>
        </authorList>
    </citation>
    <scope>NUCLEOTIDE SEQUENCE [LARGE SCALE GENOMIC DNA]</scope>
    <source>
        <strain evidence="3 4">ATCC 22711</strain>
    </source>
</reference>
<feature type="compositionally biased region" description="Basic and acidic residues" evidence="1">
    <location>
        <begin position="7"/>
        <end position="23"/>
    </location>
</feature>
<dbReference type="AlphaFoldDB" id="A0A2T3B0T7"/>
<evidence type="ECO:0000313" key="4">
    <source>
        <dbReference type="Proteomes" id="UP000241818"/>
    </source>
</evidence>
<keyword evidence="4" id="KW-1185">Reference proteome</keyword>
<dbReference type="EMBL" id="KZ679012">
    <property type="protein sequence ID" value="PSS17014.1"/>
    <property type="molecule type" value="Genomic_DNA"/>
</dbReference>
<evidence type="ECO:0000313" key="3">
    <source>
        <dbReference type="EMBL" id="PSS17014.1"/>
    </source>
</evidence>
<dbReference type="Proteomes" id="UP000241818">
    <property type="component" value="Unassembled WGS sequence"/>
</dbReference>
<accession>A0A2T3B0T7</accession>
<feature type="region of interest" description="Disordered" evidence="1">
    <location>
        <begin position="62"/>
        <end position="84"/>
    </location>
</feature>
<evidence type="ECO:0000259" key="2">
    <source>
        <dbReference type="Pfam" id="PF26013"/>
    </source>
</evidence>
<dbReference type="InParanoid" id="A0A2T3B0T7"/>